<reference evidence="14 15" key="1">
    <citation type="journal article" date="2015" name="Fungal Genet. Biol.">
        <title>Evolution of novel wood decay mechanisms in Agaricales revealed by the genome sequences of Fistulina hepatica and Cylindrobasidium torrendii.</title>
        <authorList>
            <person name="Floudas D."/>
            <person name="Held B.W."/>
            <person name="Riley R."/>
            <person name="Nagy L.G."/>
            <person name="Koehler G."/>
            <person name="Ransdell A.S."/>
            <person name="Younus H."/>
            <person name="Chow J."/>
            <person name="Chiniquy J."/>
            <person name="Lipzen A."/>
            <person name="Tritt A."/>
            <person name="Sun H."/>
            <person name="Haridas S."/>
            <person name="LaButti K."/>
            <person name="Ohm R.A."/>
            <person name="Kues U."/>
            <person name="Blanchette R.A."/>
            <person name="Grigoriev I.V."/>
            <person name="Minto R.E."/>
            <person name="Hibbett D.S."/>
        </authorList>
    </citation>
    <scope>NUCLEOTIDE SEQUENCE [LARGE SCALE GENOMIC DNA]</scope>
    <source>
        <strain evidence="14 15">FP15055 ss-10</strain>
    </source>
</reference>
<comment type="catalytic activity">
    <reaction evidence="11">
        <text>1'-[1,2-diacyl-sn-glycero-3-phospho],3'-[1-acyl-sn-glycero-3-phospho]-glycerol + a 1,2-diacyl-sn-glycero-3-phosphocholine = a cardiolipin + a 1-acyl-sn-glycero-3-phosphocholine</text>
        <dbReference type="Rhea" id="RHEA:33731"/>
        <dbReference type="ChEBI" id="CHEBI:57643"/>
        <dbReference type="ChEBI" id="CHEBI:58168"/>
        <dbReference type="ChEBI" id="CHEBI:62237"/>
        <dbReference type="ChEBI" id="CHEBI:64743"/>
    </reaction>
    <physiologicalReaction direction="left-to-right" evidence="11">
        <dbReference type="Rhea" id="RHEA:33732"/>
    </physiologicalReaction>
    <physiologicalReaction direction="right-to-left" evidence="11">
        <dbReference type="Rhea" id="RHEA:33733"/>
    </physiologicalReaction>
</comment>
<dbReference type="GO" id="GO:0007007">
    <property type="term" value="P:inner mitochondrial membrane organization"/>
    <property type="evidence" value="ECO:0007669"/>
    <property type="project" value="TreeGrafter"/>
</dbReference>
<dbReference type="STRING" id="1314674.A0A0D7BNX3"/>
<dbReference type="GO" id="GO:0047184">
    <property type="term" value="F:1-acylglycerophosphocholine O-acyltransferase activity"/>
    <property type="evidence" value="ECO:0007669"/>
    <property type="project" value="TreeGrafter"/>
</dbReference>
<evidence type="ECO:0000256" key="8">
    <source>
        <dbReference type="ARBA" id="ARBA00023136"/>
    </source>
</evidence>
<dbReference type="InterPro" id="IPR000872">
    <property type="entry name" value="Tafazzin"/>
</dbReference>
<evidence type="ECO:0000256" key="1">
    <source>
        <dbReference type="ARBA" id="ARBA00004137"/>
    </source>
</evidence>
<dbReference type="SMART" id="SM00563">
    <property type="entry name" value="PlsC"/>
    <property type="match status" value="1"/>
</dbReference>
<dbReference type="EMBL" id="KN880449">
    <property type="protein sequence ID" value="KIY71889.1"/>
    <property type="molecule type" value="Genomic_DNA"/>
</dbReference>
<dbReference type="OrthoDB" id="193467at2759"/>
<dbReference type="Proteomes" id="UP000054007">
    <property type="component" value="Unassembled WGS sequence"/>
</dbReference>
<evidence type="ECO:0000256" key="5">
    <source>
        <dbReference type="ARBA" id="ARBA00022792"/>
    </source>
</evidence>
<evidence type="ECO:0000256" key="3">
    <source>
        <dbReference type="ARBA" id="ARBA00022679"/>
    </source>
</evidence>
<dbReference type="GO" id="GO:0005741">
    <property type="term" value="C:mitochondrial outer membrane"/>
    <property type="evidence" value="ECO:0007669"/>
    <property type="project" value="UniProtKB-SubCell"/>
</dbReference>
<gene>
    <name evidence="14" type="ORF">CYLTODRAFT_486834</name>
</gene>
<evidence type="ECO:0000313" key="14">
    <source>
        <dbReference type="EMBL" id="KIY71889.1"/>
    </source>
</evidence>
<dbReference type="SUPFAM" id="SSF69593">
    <property type="entry name" value="Glycerol-3-phosphate (1)-acyltransferase"/>
    <property type="match status" value="1"/>
</dbReference>
<dbReference type="GO" id="GO:0035965">
    <property type="term" value="P:cardiolipin acyl-chain remodeling"/>
    <property type="evidence" value="ECO:0007669"/>
    <property type="project" value="TreeGrafter"/>
</dbReference>
<evidence type="ECO:0000313" key="15">
    <source>
        <dbReference type="Proteomes" id="UP000054007"/>
    </source>
</evidence>
<dbReference type="Pfam" id="PF01553">
    <property type="entry name" value="Acyltransferase"/>
    <property type="match status" value="1"/>
</dbReference>
<dbReference type="PANTHER" id="PTHR12497:SF0">
    <property type="entry name" value="TAFAZZIN"/>
    <property type="match status" value="1"/>
</dbReference>
<dbReference type="AlphaFoldDB" id="A0A0D7BNX3"/>
<evidence type="ECO:0000259" key="13">
    <source>
        <dbReference type="SMART" id="SM00563"/>
    </source>
</evidence>
<evidence type="ECO:0000256" key="11">
    <source>
        <dbReference type="ARBA" id="ARBA00047906"/>
    </source>
</evidence>
<keyword evidence="3" id="KW-0808">Transferase</keyword>
<name>A0A0D7BNX3_9AGAR</name>
<evidence type="ECO:0000256" key="9">
    <source>
        <dbReference type="ARBA" id="ARBA00023315"/>
    </source>
</evidence>
<dbReference type="GO" id="GO:0005743">
    <property type="term" value="C:mitochondrial inner membrane"/>
    <property type="evidence" value="ECO:0007669"/>
    <property type="project" value="UniProtKB-SubCell"/>
</dbReference>
<evidence type="ECO:0000256" key="10">
    <source>
        <dbReference type="ARBA" id="ARBA00024323"/>
    </source>
</evidence>
<keyword evidence="9" id="KW-0012">Acyltransferase</keyword>
<keyword evidence="6" id="KW-0443">Lipid metabolism</keyword>
<evidence type="ECO:0000256" key="12">
    <source>
        <dbReference type="RuleBase" id="RU365062"/>
    </source>
</evidence>
<dbReference type="PRINTS" id="PR00979">
    <property type="entry name" value="TAFAZZIN"/>
</dbReference>
<evidence type="ECO:0000256" key="2">
    <source>
        <dbReference type="ARBA" id="ARBA00010524"/>
    </source>
</evidence>
<sequence>MAPATATLVALTCKAYINSGLASIKVSGLQTLVKALHDEQRNQGHGVVTVSNHISTLDDPMTWAVLPWRYFQNPRLTRWTLGASEIMFTNPFLSEFFSHGQVLETFRGMGIFQPSVNTSIEKLNQGEWIHLYGEGKVNQPAKYELDASGRASLPRFKWGVGHMITSASNIPTVIPMWISGFDKLMPEGRRAPFKYFPRPGAQLTVTFGDPIAPEALLKTIQNIPEADPVRIRTHVTTLVHDAVESLGRSVSGNTLGNAVPKDPLE</sequence>
<keyword evidence="5" id="KW-0999">Mitochondrion inner membrane</keyword>
<evidence type="ECO:0000256" key="6">
    <source>
        <dbReference type="ARBA" id="ARBA00023098"/>
    </source>
</evidence>
<organism evidence="14 15">
    <name type="scientific">Cylindrobasidium torrendii FP15055 ss-10</name>
    <dbReference type="NCBI Taxonomy" id="1314674"/>
    <lineage>
        <taxon>Eukaryota</taxon>
        <taxon>Fungi</taxon>
        <taxon>Dikarya</taxon>
        <taxon>Basidiomycota</taxon>
        <taxon>Agaricomycotina</taxon>
        <taxon>Agaricomycetes</taxon>
        <taxon>Agaricomycetidae</taxon>
        <taxon>Agaricales</taxon>
        <taxon>Marasmiineae</taxon>
        <taxon>Physalacriaceae</taxon>
        <taxon>Cylindrobasidium</taxon>
    </lineage>
</organism>
<evidence type="ECO:0000256" key="7">
    <source>
        <dbReference type="ARBA" id="ARBA00023128"/>
    </source>
</evidence>
<accession>A0A0D7BNX3</accession>
<dbReference type="PANTHER" id="PTHR12497">
    <property type="entry name" value="TAZ PROTEIN TAFAZZIN"/>
    <property type="match status" value="1"/>
</dbReference>
<comment type="similarity">
    <text evidence="2 12">Belongs to the taffazin family.</text>
</comment>
<keyword evidence="7" id="KW-0496">Mitochondrion</keyword>
<dbReference type="CDD" id="cd07989">
    <property type="entry name" value="LPLAT_AGPAT-like"/>
    <property type="match status" value="1"/>
</dbReference>
<dbReference type="InterPro" id="IPR002123">
    <property type="entry name" value="Plipid/glycerol_acylTrfase"/>
</dbReference>
<feature type="domain" description="Phospholipid/glycerol acyltransferase" evidence="13">
    <location>
        <begin position="47"/>
        <end position="181"/>
    </location>
</feature>
<proteinExistence type="inferred from homology"/>
<comment type="subcellular location">
    <subcellularLocation>
        <location evidence="1">Mitochondrion inner membrane</location>
        <topology evidence="1">Peripheral membrane protein</topology>
        <orientation evidence="1">Intermembrane side</orientation>
    </subcellularLocation>
    <subcellularLocation>
        <location evidence="10">Mitochondrion outer membrane</location>
        <topology evidence="10">Peripheral membrane protein</topology>
        <orientation evidence="10">Intermembrane side</orientation>
    </subcellularLocation>
</comment>
<keyword evidence="8" id="KW-0472">Membrane</keyword>
<protein>
    <recommendedName>
        <fullName evidence="12">Tafazzin family protein</fullName>
    </recommendedName>
</protein>
<keyword evidence="4" id="KW-1000">Mitochondrion outer membrane</keyword>
<evidence type="ECO:0000256" key="4">
    <source>
        <dbReference type="ARBA" id="ARBA00022787"/>
    </source>
</evidence>
<keyword evidence="15" id="KW-1185">Reference proteome</keyword>